<comment type="similarity">
    <text evidence="1">Belongs to the CFA/CMAS family.</text>
</comment>
<dbReference type="OrthoDB" id="8300214at2759"/>
<reference evidence="7" key="1">
    <citation type="submission" date="2017-01" db="EMBL/GenBank/DDBJ databases">
        <authorList>
            <person name="Wang Y."/>
            <person name="White M."/>
            <person name="Kvist S."/>
            <person name="Moncalvo J.-M."/>
        </authorList>
    </citation>
    <scope>NUCLEOTIDE SEQUENCE [LARGE SCALE GENOMIC DNA]</scope>
    <source>
        <strain evidence="7">COL-18-3</strain>
    </source>
</reference>
<keyword evidence="4" id="KW-0949">S-adenosyl-L-methionine</keyword>
<protein>
    <submittedName>
        <fullName evidence="6">Putative fatty acid methyltransferase</fullName>
    </submittedName>
</protein>
<evidence type="ECO:0000313" key="6">
    <source>
        <dbReference type="EMBL" id="OMH84099.1"/>
    </source>
</evidence>
<comment type="caution">
    <text evidence="6">The sequence shown here is derived from an EMBL/GenBank/DDBJ whole genome shotgun (WGS) entry which is preliminary data.</text>
</comment>
<evidence type="ECO:0000256" key="1">
    <source>
        <dbReference type="ARBA" id="ARBA00010815"/>
    </source>
</evidence>
<dbReference type="CDD" id="cd02440">
    <property type="entry name" value="AdoMet_MTases"/>
    <property type="match status" value="1"/>
</dbReference>
<keyword evidence="2 6" id="KW-0489">Methyltransferase</keyword>
<evidence type="ECO:0000256" key="3">
    <source>
        <dbReference type="ARBA" id="ARBA00022679"/>
    </source>
</evidence>
<dbReference type="PANTHER" id="PTHR43667">
    <property type="entry name" value="CYCLOPROPANE-FATTY-ACYL-PHOSPHOLIPID SYNTHASE"/>
    <property type="match status" value="1"/>
</dbReference>
<dbReference type="AlphaFoldDB" id="A0A1R1PT48"/>
<keyword evidence="5" id="KW-0443">Lipid metabolism</keyword>
<dbReference type="SUPFAM" id="SSF53335">
    <property type="entry name" value="S-adenosyl-L-methionine-dependent methyltransferases"/>
    <property type="match status" value="1"/>
</dbReference>
<dbReference type="Pfam" id="PF02353">
    <property type="entry name" value="CMAS"/>
    <property type="match status" value="1"/>
</dbReference>
<dbReference type="Proteomes" id="UP000188320">
    <property type="component" value="Unassembled WGS sequence"/>
</dbReference>
<evidence type="ECO:0000256" key="5">
    <source>
        <dbReference type="ARBA" id="ARBA00023098"/>
    </source>
</evidence>
<name>A0A1R1PT48_ZANCU</name>
<sequence length="353" mass="41242">MESILQGSWAYCLYNLFTFGWKSYGGFKNNISAHYDLGNEFFLSFLDEETHSYSSAIWKNPSDTLEVAQINKVDMIIEMSKITKDDYVLDIGCGWGFFMTYAARKVGCRVLGITLSVEQKKEVDRKIMEHDLAEKCKVQIIDYRNLDENTYCFDKIVSVEMIEHVGNKNLGLFFKKCDRLLNKERGCVYIQSTTINDERYEKYTRENEFIREYIFPGVHCPSVSLLVGKANNGSDGRLFLNEVRNHPMHYAKTLYLWRKKLNENFHKIEGHPCIAPEMITDIEKARSRNNAQEQTSKLSDKSTYNGNLVYNKELLRKWNYYFAYCEAGFRTRNLSLTRMVFTRTDTDSIDSEV</sequence>
<evidence type="ECO:0000313" key="7">
    <source>
        <dbReference type="Proteomes" id="UP000188320"/>
    </source>
</evidence>
<dbReference type="InterPro" id="IPR029063">
    <property type="entry name" value="SAM-dependent_MTases_sf"/>
</dbReference>
<organism evidence="6 7">
    <name type="scientific">Zancudomyces culisetae</name>
    <name type="common">Gut fungus</name>
    <name type="synonym">Smittium culisetae</name>
    <dbReference type="NCBI Taxonomy" id="1213189"/>
    <lineage>
        <taxon>Eukaryota</taxon>
        <taxon>Fungi</taxon>
        <taxon>Fungi incertae sedis</taxon>
        <taxon>Zoopagomycota</taxon>
        <taxon>Kickxellomycotina</taxon>
        <taxon>Harpellomycetes</taxon>
        <taxon>Harpellales</taxon>
        <taxon>Legeriomycetaceae</taxon>
        <taxon>Zancudomyces</taxon>
    </lineage>
</organism>
<proteinExistence type="inferred from homology"/>
<keyword evidence="3 6" id="KW-0808">Transferase</keyword>
<dbReference type="InterPro" id="IPR003333">
    <property type="entry name" value="CMAS"/>
</dbReference>
<keyword evidence="7" id="KW-1185">Reference proteome</keyword>
<evidence type="ECO:0000256" key="4">
    <source>
        <dbReference type="ARBA" id="ARBA00022691"/>
    </source>
</evidence>
<dbReference type="GO" id="GO:0008610">
    <property type="term" value="P:lipid biosynthetic process"/>
    <property type="evidence" value="ECO:0007669"/>
    <property type="project" value="InterPro"/>
</dbReference>
<dbReference type="GO" id="GO:0008168">
    <property type="term" value="F:methyltransferase activity"/>
    <property type="evidence" value="ECO:0007669"/>
    <property type="project" value="UniProtKB-KW"/>
</dbReference>
<accession>A0A1R1PT48</accession>
<evidence type="ECO:0000256" key="2">
    <source>
        <dbReference type="ARBA" id="ARBA00022603"/>
    </source>
</evidence>
<dbReference type="PANTHER" id="PTHR43667:SF2">
    <property type="entry name" value="FATTY ACID C-METHYL TRANSFERASE"/>
    <property type="match status" value="1"/>
</dbReference>
<gene>
    <name evidence="6" type="ORF">AX774_g2387</name>
</gene>
<dbReference type="InterPro" id="IPR050723">
    <property type="entry name" value="CFA/CMAS"/>
</dbReference>
<dbReference type="EMBL" id="LSSK01000251">
    <property type="protein sequence ID" value="OMH84099.1"/>
    <property type="molecule type" value="Genomic_DNA"/>
</dbReference>
<dbReference type="Gene3D" id="3.40.50.150">
    <property type="entry name" value="Vaccinia Virus protein VP39"/>
    <property type="match status" value="1"/>
</dbReference>
<dbReference type="PIRSF" id="PIRSF003085">
    <property type="entry name" value="CMAS"/>
    <property type="match status" value="1"/>
</dbReference>
<dbReference type="GO" id="GO:0032259">
    <property type="term" value="P:methylation"/>
    <property type="evidence" value="ECO:0007669"/>
    <property type="project" value="UniProtKB-KW"/>
</dbReference>